<evidence type="ECO:0000256" key="8">
    <source>
        <dbReference type="ARBA" id="ARBA00023096"/>
    </source>
</evidence>
<dbReference type="KEGG" id="gaw:V144x_25210"/>
<feature type="domain" description="Aminotransferase class V" evidence="14">
    <location>
        <begin position="5"/>
        <end position="348"/>
    </location>
</feature>
<evidence type="ECO:0000313" key="15">
    <source>
        <dbReference type="EMBL" id="QDT97050.1"/>
    </source>
</evidence>
<feature type="binding site" evidence="12">
    <location>
        <position position="151"/>
    </location>
    <ligand>
        <name>pyridoxal 5'-phosphate</name>
        <dbReference type="ChEBI" id="CHEBI:597326"/>
    </ligand>
</feature>
<feature type="binding site" evidence="12">
    <location>
        <position position="43"/>
    </location>
    <ligand>
        <name>L-glutamate</name>
        <dbReference type="ChEBI" id="CHEBI:29985"/>
    </ligand>
</feature>
<dbReference type="Gene3D" id="3.90.1150.10">
    <property type="entry name" value="Aspartate Aminotransferase, domain 1"/>
    <property type="match status" value="1"/>
</dbReference>
<comment type="caution">
    <text evidence="12">Lacks conserved residue(s) required for the propagation of feature annotation.</text>
</comment>
<gene>
    <name evidence="12 15" type="primary">serC</name>
    <name evidence="15" type="ORF">V144x_25210</name>
</gene>
<comment type="pathway">
    <text evidence="1 12">Cofactor biosynthesis; pyridoxine 5'-phosphate biosynthesis; pyridoxine 5'-phosphate from D-erythrose 4-phosphate: step 3/5.</text>
</comment>
<protein>
    <recommendedName>
        <fullName evidence="12">Phosphoserine aminotransferase</fullName>
        <ecNumber evidence="12">2.6.1.52</ecNumber>
    </recommendedName>
    <alternativeName>
        <fullName evidence="12">Phosphohydroxythreonine aminotransferase</fullName>
        <shortName evidence="12">PSAT</shortName>
    </alternativeName>
</protein>
<keyword evidence="12" id="KW-0963">Cytoplasm</keyword>
<name>A0A517VVN2_9PLAN</name>
<dbReference type="GO" id="GO:0030170">
    <property type="term" value="F:pyridoxal phosphate binding"/>
    <property type="evidence" value="ECO:0007669"/>
    <property type="project" value="UniProtKB-UniRule"/>
</dbReference>
<evidence type="ECO:0000313" key="16">
    <source>
        <dbReference type="Proteomes" id="UP000318704"/>
    </source>
</evidence>
<keyword evidence="4 12" id="KW-0032">Aminotransferase</keyword>
<dbReference type="NCBIfam" id="TIGR01364">
    <property type="entry name" value="serC_1"/>
    <property type="match status" value="1"/>
</dbReference>
<evidence type="ECO:0000256" key="12">
    <source>
        <dbReference type="HAMAP-Rule" id="MF_00160"/>
    </source>
</evidence>
<dbReference type="PIRSF" id="PIRSF000525">
    <property type="entry name" value="SerC"/>
    <property type="match status" value="1"/>
</dbReference>
<feature type="binding site" evidence="12">
    <location>
        <position position="103"/>
    </location>
    <ligand>
        <name>pyridoxal 5'-phosphate</name>
        <dbReference type="ChEBI" id="CHEBI:597326"/>
    </ligand>
</feature>
<dbReference type="FunFam" id="3.40.640.10:FF:000010">
    <property type="entry name" value="Phosphoserine aminotransferase"/>
    <property type="match status" value="1"/>
</dbReference>
<dbReference type="Gene3D" id="3.40.640.10">
    <property type="entry name" value="Type I PLP-dependent aspartate aminotransferase-like (Major domain)"/>
    <property type="match status" value="1"/>
</dbReference>
<dbReference type="RefSeq" id="WP_144985434.1">
    <property type="nucleotide sequence ID" value="NZ_CP037920.1"/>
</dbReference>
<evidence type="ECO:0000256" key="7">
    <source>
        <dbReference type="ARBA" id="ARBA00022898"/>
    </source>
</evidence>
<evidence type="ECO:0000256" key="1">
    <source>
        <dbReference type="ARBA" id="ARBA00004915"/>
    </source>
</evidence>
<comment type="subunit">
    <text evidence="12">Homodimer.</text>
</comment>
<comment type="subcellular location">
    <subcellularLocation>
        <location evidence="12">Cytoplasm</location>
    </subcellularLocation>
</comment>
<keyword evidence="7 12" id="KW-0663">Pyridoxal phosphate</keyword>
<dbReference type="GO" id="GO:0005737">
    <property type="term" value="C:cytoplasm"/>
    <property type="evidence" value="ECO:0007669"/>
    <property type="project" value="UniProtKB-SubCell"/>
</dbReference>
<keyword evidence="5 12" id="KW-0028">Amino-acid biosynthesis</keyword>
<dbReference type="GO" id="GO:0006564">
    <property type="term" value="P:L-serine biosynthetic process"/>
    <property type="evidence" value="ECO:0007669"/>
    <property type="project" value="UniProtKB-UniRule"/>
</dbReference>
<comment type="cofactor">
    <cofactor evidence="12">
        <name>pyridoxal 5'-phosphate</name>
        <dbReference type="ChEBI" id="CHEBI:597326"/>
    </cofactor>
    <text evidence="12">Binds 1 pyridoxal phosphate per subunit.</text>
</comment>
<evidence type="ECO:0000256" key="4">
    <source>
        <dbReference type="ARBA" id="ARBA00022576"/>
    </source>
</evidence>
<comment type="function">
    <text evidence="12">Catalyzes the reversible conversion of 3-phosphohydroxypyruvate to phosphoserine and of 3-hydroxy-2-oxo-4-phosphonooxybutanoate to phosphohydroxythreonine.</text>
</comment>
<dbReference type="SUPFAM" id="SSF53383">
    <property type="entry name" value="PLP-dependent transferases"/>
    <property type="match status" value="1"/>
</dbReference>
<dbReference type="InterPro" id="IPR015424">
    <property type="entry name" value="PyrdxlP-dep_Trfase"/>
</dbReference>
<dbReference type="Pfam" id="PF00266">
    <property type="entry name" value="Aminotran_5"/>
    <property type="match status" value="1"/>
</dbReference>
<dbReference type="FunFam" id="3.90.1150.10:FF:000006">
    <property type="entry name" value="Phosphoserine aminotransferase"/>
    <property type="match status" value="1"/>
</dbReference>
<dbReference type="InterPro" id="IPR015421">
    <property type="entry name" value="PyrdxlP-dep_Trfase_major"/>
</dbReference>
<evidence type="ECO:0000256" key="5">
    <source>
        <dbReference type="ARBA" id="ARBA00022605"/>
    </source>
</evidence>
<organism evidence="15 16">
    <name type="scientific">Gimesia aquarii</name>
    <dbReference type="NCBI Taxonomy" id="2527964"/>
    <lineage>
        <taxon>Bacteria</taxon>
        <taxon>Pseudomonadati</taxon>
        <taxon>Planctomycetota</taxon>
        <taxon>Planctomycetia</taxon>
        <taxon>Planctomycetales</taxon>
        <taxon>Planctomycetaceae</taxon>
        <taxon>Gimesia</taxon>
    </lineage>
</organism>
<feature type="binding site" evidence="12">
    <location>
        <position position="172"/>
    </location>
    <ligand>
        <name>pyridoxal 5'-phosphate</name>
        <dbReference type="ChEBI" id="CHEBI:597326"/>
    </ligand>
</feature>
<dbReference type="GO" id="GO:0008615">
    <property type="term" value="P:pyridoxine biosynthetic process"/>
    <property type="evidence" value="ECO:0007669"/>
    <property type="project" value="UniProtKB-UniRule"/>
</dbReference>
<evidence type="ECO:0000256" key="9">
    <source>
        <dbReference type="ARBA" id="ARBA00023299"/>
    </source>
</evidence>
<comment type="catalytic activity">
    <reaction evidence="11 12 13">
        <text>O-phospho-L-serine + 2-oxoglutarate = 3-phosphooxypyruvate + L-glutamate</text>
        <dbReference type="Rhea" id="RHEA:14329"/>
        <dbReference type="ChEBI" id="CHEBI:16810"/>
        <dbReference type="ChEBI" id="CHEBI:18110"/>
        <dbReference type="ChEBI" id="CHEBI:29985"/>
        <dbReference type="ChEBI" id="CHEBI:57524"/>
        <dbReference type="EC" id="2.6.1.52"/>
    </reaction>
</comment>
<comment type="catalytic activity">
    <reaction evidence="10 12">
        <text>4-(phosphooxy)-L-threonine + 2-oxoglutarate = (R)-3-hydroxy-2-oxo-4-phosphooxybutanoate + L-glutamate</text>
        <dbReference type="Rhea" id="RHEA:16573"/>
        <dbReference type="ChEBI" id="CHEBI:16810"/>
        <dbReference type="ChEBI" id="CHEBI:29985"/>
        <dbReference type="ChEBI" id="CHEBI:58452"/>
        <dbReference type="ChEBI" id="CHEBI:58538"/>
        <dbReference type="EC" id="2.6.1.52"/>
    </reaction>
</comment>
<reference evidence="15 16" key="1">
    <citation type="submission" date="2019-03" db="EMBL/GenBank/DDBJ databases">
        <title>Deep-cultivation of Planctomycetes and their phenomic and genomic characterization uncovers novel biology.</title>
        <authorList>
            <person name="Wiegand S."/>
            <person name="Jogler M."/>
            <person name="Boedeker C."/>
            <person name="Pinto D."/>
            <person name="Vollmers J."/>
            <person name="Rivas-Marin E."/>
            <person name="Kohn T."/>
            <person name="Peeters S.H."/>
            <person name="Heuer A."/>
            <person name="Rast P."/>
            <person name="Oberbeckmann S."/>
            <person name="Bunk B."/>
            <person name="Jeske O."/>
            <person name="Meyerdierks A."/>
            <person name="Storesund J.E."/>
            <person name="Kallscheuer N."/>
            <person name="Luecker S."/>
            <person name="Lage O.M."/>
            <person name="Pohl T."/>
            <person name="Merkel B.J."/>
            <person name="Hornburger P."/>
            <person name="Mueller R.-W."/>
            <person name="Bruemmer F."/>
            <person name="Labrenz M."/>
            <person name="Spormann A.M."/>
            <person name="Op den Camp H."/>
            <person name="Overmann J."/>
            <person name="Amann R."/>
            <person name="Jetten M.S.M."/>
            <person name="Mascher T."/>
            <person name="Medema M.H."/>
            <person name="Devos D.P."/>
            <person name="Kaster A.-K."/>
            <person name="Ovreas L."/>
            <person name="Rohde M."/>
            <person name="Galperin M.Y."/>
            <person name="Jogler C."/>
        </authorList>
    </citation>
    <scope>NUCLEOTIDE SEQUENCE [LARGE SCALE GENOMIC DNA]</scope>
    <source>
        <strain evidence="15 16">V144</strain>
    </source>
</reference>
<keyword evidence="6 12" id="KW-0808">Transferase</keyword>
<evidence type="ECO:0000256" key="3">
    <source>
        <dbReference type="ARBA" id="ARBA00006904"/>
    </source>
</evidence>
<dbReference type="EC" id="2.6.1.52" evidence="12"/>
<evidence type="ECO:0000256" key="13">
    <source>
        <dbReference type="RuleBase" id="RU004505"/>
    </source>
</evidence>
<dbReference type="HAMAP" id="MF_00160">
    <property type="entry name" value="SerC_aminotrans_5"/>
    <property type="match status" value="1"/>
</dbReference>
<evidence type="ECO:0000256" key="10">
    <source>
        <dbReference type="ARBA" id="ARBA00047630"/>
    </source>
</evidence>
<evidence type="ECO:0000256" key="11">
    <source>
        <dbReference type="ARBA" id="ARBA00049007"/>
    </source>
</evidence>
<dbReference type="EMBL" id="CP037920">
    <property type="protein sequence ID" value="QDT97050.1"/>
    <property type="molecule type" value="Genomic_DNA"/>
</dbReference>
<dbReference type="InterPro" id="IPR020578">
    <property type="entry name" value="Aminotrans_V_PyrdxlP_BS"/>
</dbReference>
<dbReference type="UniPathway" id="UPA00244">
    <property type="reaction ID" value="UER00311"/>
</dbReference>
<keyword evidence="9 12" id="KW-0718">Serine biosynthesis</keyword>
<dbReference type="InterPro" id="IPR015422">
    <property type="entry name" value="PyrdxlP-dep_Trfase_small"/>
</dbReference>
<feature type="modified residue" description="N6-(pyridoxal phosphate)lysine" evidence="12">
    <location>
        <position position="196"/>
    </location>
</feature>
<feature type="binding site" evidence="12">
    <location>
        <begin position="237"/>
        <end position="238"/>
    </location>
    <ligand>
        <name>pyridoxal 5'-phosphate</name>
        <dbReference type="ChEBI" id="CHEBI:597326"/>
    </ligand>
</feature>
<dbReference type="PANTHER" id="PTHR43247">
    <property type="entry name" value="PHOSPHOSERINE AMINOTRANSFERASE"/>
    <property type="match status" value="1"/>
</dbReference>
<dbReference type="InterPro" id="IPR022278">
    <property type="entry name" value="Pser_aminoTfrase"/>
</dbReference>
<comment type="pathway">
    <text evidence="2 12 13">Amino-acid biosynthesis; L-serine biosynthesis; L-serine from 3-phospho-D-glycerate: step 2/3.</text>
</comment>
<keyword evidence="8 12" id="KW-0664">Pyridoxine biosynthesis</keyword>
<proteinExistence type="inferred from homology"/>
<evidence type="ECO:0000256" key="2">
    <source>
        <dbReference type="ARBA" id="ARBA00005099"/>
    </source>
</evidence>
<dbReference type="PANTHER" id="PTHR43247:SF1">
    <property type="entry name" value="PHOSPHOSERINE AMINOTRANSFERASE"/>
    <property type="match status" value="1"/>
</dbReference>
<dbReference type="NCBIfam" id="NF003764">
    <property type="entry name" value="PRK05355.1"/>
    <property type="match status" value="1"/>
</dbReference>
<dbReference type="UniPathway" id="UPA00135">
    <property type="reaction ID" value="UER00197"/>
</dbReference>
<dbReference type="AlphaFoldDB" id="A0A517VVN2"/>
<accession>A0A517VVN2</accession>
<evidence type="ECO:0000259" key="14">
    <source>
        <dbReference type="Pfam" id="PF00266"/>
    </source>
</evidence>
<feature type="binding site" evidence="12">
    <location>
        <position position="195"/>
    </location>
    <ligand>
        <name>pyridoxal 5'-phosphate</name>
        <dbReference type="ChEBI" id="CHEBI:597326"/>
    </ligand>
</feature>
<dbReference type="GO" id="GO:0004648">
    <property type="term" value="F:O-phospho-L-serine:2-oxoglutarate aminotransferase activity"/>
    <property type="evidence" value="ECO:0007669"/>
    <property type="project" value="UniProtKB-UniRule"/>
</dbReference>
<feature type="binding site" evidence="12">
    <location>
        <begin position="77"/>
        <end position="78"/>
    </location>
    <ligand>
        <name>pyridoxal 5'-phosphate</name>
        <dbReference type="ChEBI" id="CHEBI:597326"/>
    </ligand>
</feature>
<evidence type="ECO:0000256" key="6">
    <source>
        <dbReference type="ARBA" id="ARBA00022679"/>
    </source>
</evidence>
<dbReference type="Proteomes" id="UP000318704">
    <property type="component" value="Chromosome"/>
</dbReference>
<sequence length="361" mass="39197">MTERIYNFSAGPAALPLPVLEQAQQDLISLGDTGIGVLEHSHRSKAFLAVYEQAESLCREIASVPDNYKILFLQGGASTQFFMIPMNLLSKDQTADYLVTGSWSKKAVKEAKLFGSVNIACNSEDKNFSYIPSEVALSEQPAYVHFTSNNTIYGTEFASEPEVPAGVPLVCDASSDIFSRPIDISKYGIVYAGAQKNLGPSGMAVVIIRDDLIEQGPTDIPTMMQYRTHSEAGSMFNTPPTFGIYVLGRVLQWLKDQGGLAAMGQKNQAKAGKLYDYLVQSQLFKPTAAKQDRSLMNVTFVTGDADLDAKFIAQATAAGLDGLKGHRSVGGMRASIYNAFPEAGIDKLLSMMNEFEQEHAS</sequence>
<dbReference type="PROSITE" id="PS00595">
    <property type="entry name" value="AA_TRANSFER_CLASS_5"/>
    <property type="match status" value="1"/>
</dbReference>
<comment type="similarity">
    <text evidence="3 12">Belongs to the class-V pyridoxal-phosphate-dependent aminotransferase family. SerC subfamily.</text>
</comment>
<dbReference type="InterPro" id="IPR000192">
    <property type="entry name" value="Aminotrans_V_dom"/>
</dbReference>